<dbReference type="AlphaFoldDB" id="A0A3Q0L0B5"/>
<dbReference type="RefSeq" id="WP_011082238.1">
    <property type="nucleotide sequence ID" value="NC_004460.2"/>
</dbReference>
<feature type="transmembrane region" description="Helical" evidence="5">
    <location>
        <begin position="61"/>
        <end position="80"/>
    </location>
</feature>
<evidence type="ECO:0000259" key="6">
    <source>
        <dbReference type="Pfam" id="PF00892"/>
    </source>
</evidence>
<feature type="transmembrane region" description="Helical" evidence="5">
    <location>
        <begin position="171"/>
        <end position="193"/>
    </location>
</feature>
<evidence type="ECO:0000313" key="7">
    <source>
        <dbReference type="EMBL" id="AAO08242.2"/>
    </source>
</evidence>
<protein>
    <submittedName>
        <fullName evidence="7">Permease of the drug/metabolite transporter (DMT) superfamily</fullName>
    </submittedName>
</protein>
<evidence type="ECO:0000256" key="2">
    <source>
        <dbReference type="ARBA" id="ARBA00022692"/>
    </source>
</evidence>
<feature type="transmembrane region" description="Helical" evidence="5">
    <location>
        <begin position="117"/>
        <end position="134"/>
    </location>
</feature>
<dbReference type="InterPro" id="IPR037185">
    <property type="entry name" value="EmrE-like"/>
</dbReference>
<accession>A0A3Q0L0B5</accession>
<gene>
    <name evidence="7" type="ordered locus">VV2_1355</name>
</gene>
<reference evidence="8" key="1">
    <citation type="submission" date="2002-12" db="EMBL/GenBank/DDBJ databases">
        <title>Complete genome sequence of Vibrio vulnificus CMCP6.</title>
        <authorList>
            <person name="Rhee J.H."/>
            <person name="Kim S.Y."/>
            <person name="Chung S.S."/>
            <person name="Kim J.J."/>
            <person name="Moon Y.H."/>
            <person name="Jeong H."/>
            <person name="Choy H.E."/>
        </authorList>
    </citation>
    <scope>NUCLEOTIDE SEQUENCE [LARGE SCALE GENOMIC DNA]</scope>
    <source>
        <strain evidence="8">CMCP6</strain>
    </source>
</reference>
<reference evidence="7 8" key="2">
    <citation type="journal article" date="2003" name="Infect. Immun.">
        <title>Characterization and pathogenic significance of Vibrio vulnificus antigens preferentially expressed in septicemic patients.</title>
        <authorList>
            <person name="Kim Y.R."/>
            <person name="Lee S.E."/>
            <person name="Kim C.M."/>
            <person name="Kim S.Y."/>
            <person name="Shin E.K."/>
            <person name="Shin D.H."/>
            <person name="Chung S.S."/>
            <person name="Choy H.E."/>
            <person name="Progulske-Fox A."/>
            <person name="Hillman J.D."/>
            <person name="Handfield M."/>
            <person name="Rhee J.H."/>
        </authorList>
    </citation>
    <scope>NUCLEOTIDE SEQUENCE [LARGE SCALE GENOMIC DNA]</scope>
    <source>
        <strain evidence="7 8">CMCP6</strain>
    </source>
</reference>
<evidence type="ECO:0000256" key="4">
    <source>
        <dbReference type="ARBA" id="ARBA00023136"/>
    </source>
</evidence>
<dbReference type="SUPFAM" id="SSF103481">
    <property type="entry name" value="Multidrug resistance efflux transporter EmrE"/>
    <property type="match status" value="2"/>
</dbReference>
<dbReference type="Proteomes" id="UP000002275">
    <property type="component" value="Chromosome II"/>
</dbReference>
<name>A0A3Q0L0B5_VIBVU</name>
<feature type="domain" description="EamA" evidence="6">
    <location>
        <begin position="6"/>
        <end position="131"/>
    </location>
</feature>
<comment type="subcellular location">
    <subcellularLocation>
        <location evidence="1">Membrane</location>
        <topology evidence="1">Multi-pass membrane protein</topology>
    </subcellularLocation>
</comment>
<sequence>MSRNDLFLAIFVMAIWGFNFSMIKLGITDVHPLLATAARFSLAVIPAIFFIARPNVAWRYLLAYGVVFGVGIWGMASWSITAGLSSGMSSVLLSSNALISMAVGILVHKESASKRKVLGAGMALVALLILVSATNGNITMQGLMFIMIAATCWTVMGMIVKASKTTQAFAFNVWGMLFAPIPLVLFAVVLYGPEIIEQAVKVWDVSTTVAVVFQAYPTTLFGYWVWNRLLIRYPLSTTAPLTLLVPVFALVSGYFMYDEVLGSAQILACVLFFVGIGLIVKPAGKGQTLSRYSPQVSKT</sequence>
<feature type="domain" description="EamA" evidence="6">
    <location>
        <begin position="141"/>
        <end position="280"/>
    </location>
</feature>
<feature type="transmembrane region" description="Helical" evidence="5">
    <location>
        <begin position="263"/>
        <end position="280"/>
    </location>
</feature>
<keyword evidence="3 5" id="KW-1133">Transmembrane helix</keyword>
<dbReference type="PANTHER" id="PTHR32322">
    <property type="entry name" value="INNER MEMBRANE TRANSPORTER"/>
    <property type="match status" value="1"/>
</dbReference>
<feature type="transmembrane region" description="Helical" evidence="5">
    <location>
        <begin position="7"/>
        <end position="27"/>
    </location>
</feature>
<feature type="transmembrane region" description="Helical" evidence="5">
    <location>
        <begin position="205"/>
        <end position="226"/>
    </location>
</feature>
<feature type="transmembrane region" description="Helical" evidence="5">
    <location>
        <begin position="86"/>
        <end position="105"/>
    </location>
</feature>
<dbReference type="EMBL" id="AE016796">
    <property type="protein sequence ID" value="AAO08242.2"/>
    <property type="molecule type" value="Genomic_DNA"/>
</dbReference>
<dbReference type="GO" id="GO:0016020">
    <property type="term" value="C:membrane"/>
    <property type="evidence" value="ECO:0007669"/>
    <property type="project" value="UniProtKB-SubCell"/>
</dbReference>
<reference evidence="7 8" key="3">
    <citation type="journal article" date="2011" name="Mol. Syst. Biol.">
        <title>Integrative genome-scale metabolic analysis of Vibrio vulnificus for drug targeting and discovery.</title>
        <authorList>
            <person name="Kim H.U."/>
            <person name="Kim S.Y."/>
            <person name="Jeong H."/>
            <person name="Kim T.Y."/>
            <person name="Kim J.J."/>
            <person name="Choy H.E."/>
            <person name="Yi K.Y."/>
            <person name="Rhee J.H."/>
            <person name="Lee S.Y."/>
        </authorList>
    </citation>
    <scope>NUCLEOTIDE SEQUENCE [LARGE SCALE GENOMIC DNA]</scope>
    <source>
        <strain evidence="7 8">CMCP6</strain>
    </source>
</reference>
<dbReference type="KEGG" id="vvu:VV2_1355"/>
<dbReference type="PANTHER" id="PTHR32322:SF9">
    <property type="entry name" value="AMINO-ACID METABOLITE EFFLUX PUMP-RELATED"/>
    <property type="match status" value="1"/>
</dbReference>
<proteinExistence type="predicted"/>
<dbReference type="InterPro" id="IPR050638">
    <property type="entry name" value="AA-Vitamin_Transporters"/>
</dbReference>
<keyword evidence="4 5" id="KW-0472">Membrane</keyword>
<keyword evidence="2 5" id="KW-0812">Transmembrane</keyword>
<evidence type="ECO:0000256" key="3">
    <source>
        <dbReference type="ARBA" id="ARBA00022989"/>
    </source>
</evidence>
<feature type="transmembrane region" description="Helical" evidence="5">
    <location>
        <begin position="238"/>
        <end position="257"/>
    </location>
</feature>
<feature type="transmembrane region" description="Helical" evidence="5">
    <location>
        <begin position="33"/>
        <end position="52"/>
    </location>
</feature>
<feature type="transmembrane region" description="Helical" evidence="5">
    <location>
        <begin position="140"/>
        <end position="159"/>
    </location>
</feature>
<evidence type="ECO:0000313" key="8">
    <source>
        <dbReference type="Proteomes" id="UP000002275"/>
    </source>
</evidence>
<dbReference type="InterPro" id="IPR000620">
    <property type="entry name" value="EamA_dom"/>
</dbReference>
<organism evidence="7 8">
    <name type="scientific">Vibrio vulnificus (strain CMCP6)</name>
    <dbReference type="NCBI Taxonomy" id="216895"/>
    <lineage>
        <taxon>Bacteria</taxon>
        <taxon>Pseudomonadati</taxon>
        <taxon>Pseudomonadota</taxon>
        <taxon>Gammaproteobacteria</taxon>
        <taxon>Vibrionales</taxon>
        <taxon>Vibrionaceae</taxon>
        <taxon>Vibrio</taxon>
    </lineage>
</organism>
<evidence type="ECO:0000256" key="1">
    <source>
        <dbReference type="ARBA" id="ARBA00004141"/>
    </source>
</evidence>
<dbReference type="Pfam" id="PF00892">
    <property type="entry name" value="EamA"/>
    <property type="match status" value="2"/>
</dbReference>
<evidence type="ECO:0000256" key="5">
    <source>
        <dbReference type="SAM" id="Phobius"/>
    </source>
</evidence>